<sequence length="265" mass="30778">MGVDITVLYVAVAVICNLFLSNILYSIYAKVFGMRLESFEISTKIFGKHLMYFKRSNIRYILGYLPVNASVRIAGMSKDELEFENREIEDDMYLGKPISSRIMFRILPIITTIILVFVCMVFINLDNTFIDNFHIAKTAVLNMYDYLSENINAEISIATWNSLTKIHNEFFIILMMLLLMNVIFAITTPIVIFLIQNPKTYHVIITFVLQVLIYGYILYKLGILFTNLHTFSEGFMALVVFFGTTYIISYVLFLGIKYFPQNQYF</sequence>
<keyword evidence="1" id="KW-0812">Transmembrane</keyword>
<gene>
    <name evidence="2" type="ORF">C8N46_101803</name>
</gene>
<feature type="transmembrane region" description="Helical" evidence="1">
    <location>
        <begin position="234"/>
        <end position="256"/>
    </location>
</feature>
<reference evidence="2 3" key="1">
    <citation type="submission" date="2018-04" db="EMBL/GenBank/DDBJ databases">
        <title>Genomic Encyclopedia of Archaeal and Bacterial Type Strains, Phase II (KMG-II): from individual species to whole genera.</title>
        <authorList>
            <person name="Goeker M."/>
        </authorList>
    </citation>
    <scope>NUCLEOTIDE SEQUENCE [LARGE SCALE GENOMIC DNA]</scope>
    <source>
        <strain evidence="2 3">DSM 25731</strain>
    </source>
</reference>
<comment type="caution">
    <text evidence="2">The sequence shown here is derived from an EMBL/GenBank/DDBJ whole genome shotgun (WGS) entry which is preliminary data.</text>
</comment>
<accession>A0A2T6C7B4</accession>
<feature type="transmembrane region" description="Helical" evidence="1">
    <location>
        <begin position="170"/>
        <end position="194"/>
    </location>
</feature>
<dbReference type="EMBL" id="QBKT01000001">
    <property type="protein sequence ID" value="PTX64192.1"/>
    <property type="molecule type" value="Genomic_DNA"/>
</dbReference>
<feature type="transmembrane region" description="Helical" evidence="1">
    <location>
        <begin position="102"/>
        <end position="123"/>
    </location>
</feature>
<dbReference type="AlphaFoldDB" id="A0A2T6C7B4"/>
<feature type="transmembrane region" description="Helical" evidence="1">
    <location>
        <begin position="201"/>
        <end position="219"/>
    </location>
</feature>
<evidence type="ECO:0000256" key="1">
    <source>
        <dbReference type="SAM" id="Phobius"/>
    </source>
</evidence>
<protein>
    <submittedName>
        <fullName evidence="2">Uncharacterized protein</fullName>
    </submittedName>
</protein>
<feature type="transmembrane region" description="Helical" evidence="1">
    <location>
        <begin position="6"/>
        <end position="28"/>
    </location>
</feature>
<keyword evidence="1" id="KW-1133">Transmembrane helix</keyword>
<proteinExistence type="predicted"/>
<evidence type="ECO:0000313" key="3">
    <source>
        <dbReference type="Proteomes" id="UP000244090"/>
    </source>
</evidence>
<organism evidence="2 3">
    <name type="scientific">Kordia periserrulae</name>
    <dbReference type="NCBI Taxonomy" id="701523"/>
    <lineage>
        <taxon>Bacteria</taxon>
        <taxon>Pseudomonadati</taxon>
        <taxon>Bacteroidota</taxon>
        <taxon>Flavobacteriia</taxon>
        <taxon>Flavobacteriales</taxon>
        <taxon>Flavobacteriaceae</taxon>
        <taxon>Kordia</taxon>
    </lineage>
</organism>
<evidence type="ECO:0000313" key="2">
    <source>
        <dbReference type="EMBL" id="PTX64192.1"/>
    </source>
</evidence>
<keyword evidence="1" id="KW-0472">Membrane</keyword>
<name>A0A2T6C7B4_9FLAO</name>
<dbReference type="Proteomes" id="UP000244090">
    <property type="component" value="Unassembled WGS sequence"/>
</dbReference>
<keyword evidence="3" id="KW-1185">Reference proteome</keyword>
<dbReference type="RefSeq" id="WP_108113533.1">
    <property type="nucleotide sequence ID" value="NZ_QBKT01000001.1"/>
</dbReference>